<dbReference type="Gene3D" id="3.30.300.30">
    <property type="match status" value="1"/>
</dbReference>
<dbReference type="InterPro" id="IPR042099">
    <property type="entry name" value="ANL_N_sf"/>
</dbReference>
<dbReference type="InterPro" id="IPR020845">
    <property type="entry name" value="AMP-binding_CS"/>
</dbReference>
<protein>
    <submittedName>
        <fullName evidence="5">AMP-binding protein</fullName>
    </submittedName>
</protein>
<evidence type="ECO:0000259" key="4">
    <source>
        <dbReference type="Pfam" id="PF13193"/>
    </source>
</evidence>
<evidence type="ECO:0000313" key="6">
    <source>
        <dbReference type="Proteomes" id="UP000662986"/>
    </source>
</evidence>
<dbReference type="Proteomes" id="UP000662986">
    <property type="component" value="Chromosome"/>
</dbReference>
<sequence length="523" mass="56350">MDINHIVDSPFRALPRGDKSAPAVSIDGTTWWTYADLRARRDCYVTALRDAGVVKGDRVGIILLNSLDYVALYFAIARLGAIAVRLNFRLAPAELSFLIEDSGSEVVFFHSSRSDQLDPVRGDLSVRTWFCLEDDDTPVPEWAMEPDLTCPDHGVDDLPRPAGNDPVMIMYTSGTTGRPKGSVWTHDNVMWFATIQAMQWGFTAETVTMTTGPLYHAGAFECFTLPALMVYGKAVIMSSGGMSAERIAGTIEGAQVTHALLYPFLIYDLIALGAGELRKIDTLELIMSGGDPLQASAIDALSEHLPHVVLNKGFGLTEGGGQSAVLVQEFSRSHAHTVGRPLPLTEIRVVASDDVDAAAGEVGEIWVRSPAISGLYWNRPEATKATFVDGWCRTGDLGQISEDGFLLVSGRSKDMIRSGGENIYPAEIEAALAHHPGVAAVAVVGVPDSKYLEVGCAVVVPAADSGPVDELESSVRDMIAARLARYKCPRHYAFVDALPVSPAGKILKRELRDTYASIADSAS</sequence>
<evidence type="ECO:0000256" key="1">
    <source>
        <dbReference type="ARBA" id="ARBA00006432"/>
    </source>
</evidence>
<organism evidence="5 6">
    <name type="scientific">Rhodococcus pseudokoreensis</name>
    <dbReference type="NCBI Taxonomy" id="2811421"/>
    <lineage>
        <taxon>Bacteria</taxon>
        <taxon>Bacillati</taxon>
        <taxon>Actinomycetota</taxon>
        <taxon>Actinomycetes</taxon>
        <taxon>Mycobacteriales</taxon>
        <taxon>Nocardiaceae</taxon>
        <taxon>Rhodococcus</taxon>
    </lineage>
</organism>
<dbReference type="Pfam" id="PF13193">
    <property type="entry name" value="AMP-binding_C"/>
    <property type="match status" value="1"/>
</dbReference>
<dbReference type="Gene3D" id="3.40.50.12780">
    <property type="entry name" value="N-terminal domain of ligase-like"/>
    <property type="match status" value="1"/>
</dbReference>
<dbReference type="Pfam" id="PF00501">
    <property type="entry name" value="AMP-binding"/>
    <property type="match status" value="1"/>
</dbReference>
<dbReference type="RefSeq" id="WP_206008250.1">
    <property type="nucleotide sequence ID" value="NZ_CP070619.1"/>
</dbReference>
<name>A0A974W5Y2_9NOCA</name>
<dbReference type="PANTHER" id="PTHR43201:SF5">
    <property type="entry name" value="MEDIUM-CHAIN ACYL-COA LIGASE ACSF2, MITOCHONDRIAL"/>
    <property type="match status" value="1"/>
</dbReference>
<dbReference type="InterPro" id="IPR025110">
    <property type="entry name" value="AMP-bd_C"/>
</dbReference>
<dbReference type="InterPro" id="IPR000873">
    <property type="entry name" value="AMP-dep_synth/lig_dom"/>
</dbReference>
<reference evidence="5 6" key="1">
    <citation type="journal article" date="2021" name="Microbiol. Resour. Announc.">
        <title>Complete Genome Sequences of Two Rhodococcus sp. Strains with Large and Linear Chromosomes, Isolated from Apple Rhizosphere.</title>
        <authorList>
            <person name="Benning S."/>
            <person name="Brugnone N."/>
            <person name="Siani R."/>
            <person name="Kublik S."/>
            <person name="Schloter M."/>
            <person name="Rad V."/>
        </authorList>
    </citation>
    <scope>NUCLEOTIDE SEQUENCE [LARGE SCALE GENOMIC DNA]</scope>
    <source>
        <strain evidence="5 6">R79</strain>
    </source>
</reference>
<dbReference type="SUPFAM" id="SSF56801">
    <property type="entry name" value="Acetyl-CoA synthetase-like"/>
    <property type="match status" value="1"/>
</dbReference>
<feature type="domain" description="AMP-binding enzyme C-terminal" evidence="4">
    <location>
        <begin position="427"/>
        <end position="505"/>
    </location>
</feature>
<accession>A0A974W5Y2</accession>
<dbReference type="EMBL" id="CP070619">
    <property type="protein sequence ID" value="QSE91868.1"/>
    <property type="molecule type" value="Genomic_DNA"/>
</dbReference>
<reference evidence="5 6" key="2">
    <citation type="journal article" date="2022" name="Arch. Microbiol.">
        <title>Rhodococcus pseudokoreensis sp. nov. isolated from the rhizosphere of young M26 apple rootstocks.</title>
        <authorList>
            <person name="Kampfer P."/>
            <person name="Glaeser S.P."/>
            <person name="Blom J."/>
            <person name="Wolf J."/>
            <person name="Benning S."/>
            <person name="Schloter M."/>
            <person name="Neumann-Schaal M."/>
        </authorList>
    </citation>
    <scope>NUCLEOTIDE SEQUENCE [LARGE SCALE GENOMIC DNA]</scope>
    <source>
        <strain evidence="5 6">R79</strain>
    </source>
</reference>
<feature type="domain" description="AMP-dependent synthetase/ligase" evidence="3">
    <location>
        <begin position="19"/>
        <end position="377"/>
    </location>
</feature>
<keyword evidence="2" id="KW-0436">Ligase</keyword>
<evidence type="ECO:0000256" key="2">
    <source>
        <dbReference type="ARBA" id="ARBA00022598"/>
    </source>
</evidence>
<evidence type="ECO:0000259" key="3">
    <source>
        <dbReference type="Pfam" id="PF00501"/>
    </source>
</evidence>
<dbReference type="InterPro" id="IPR045851">
    <property type="entry name" value="AMP-bd_C_sf"/>
</dbReference>
<evidence type="ECO:0000313" key="5">
    <source>
        <dbReference type="EMBL" id="QSE91868.1"/>
    </source>
</evidence>
<gene>
    <name evidence="5" type="ORF">JWS13_26140</name>
</gene>
<dbReference type="PANTHER" id="PTHR43201">
    <property type="entry name" value="ACYL-COA SYNTHETASE"/>
    <property type="match status" value="1"/>
</dbReference>
<comment type="similarity">
    <text evidence="1">Belongs to the ATP-dependent AMP-binding enzyme family.</text>
</comment>
<dbReference type="PROSITE" id="PS00455">
    <property type="entry name" value="AMP_BINDING"/>
    <property type="match status" value="1"/>
</dbReference>
<proteinExistence type="inferred from homology"/>
<keyword evidence="6" id="KW-1185">Reference proteome</keyword>